<dbReference type="InterPro" id="IPR019438">
    <property type="entry name" value="Q_salvage"/>
</dbReference>
<reference evidence="6 7" key="1">
    <citation type="submission" date="2021-03" db="EMBL/GenBank/DDBJ databases">
        <title>Genomic Encyclopedia of Type Strains, Phase IV (KMG-IV): sequencing the most valuable type-strain genomes for metagenomic binning, comparative biology and taxonomic classification.</title>
        <authorList>
            <person name="Goeker M."/>
        </authorList>
    </citation>
    <scope>NUCLEOTIDE SEQUENCE [LARGE SCALE GENOMIC DNA]</scope>
    <source>
        <strain evidence="6 7">DSM 21292</strain>
    </source>
</reference>
<organism evidence="6 7">
    <name type="scientific">Paenibacillus xylanexedens</name>
    <dbReference type="NCBI Taxonomy" id="528191"/>
    <lineage>
        <taxon>Bacteria</taxon>
        <taxon>Bacillati</taxon>
        <taxon>Bacillota</taxon>
        <taxon>Bacilli</taxon>
        <taxon>Bacillales</taxon>
        <taxon>Paenibacillaceae</taxon>
        <taxon>Paenibacillus</taxon>
    </lineage>
</organism>
<dbReference type="EMBL" id="JAGIKV010000007">
    <property type="protein sequence ID" value="MBP2245826.1"/>
    <property type="molecule type" value="Genomic_DNA"/>
</dbReference>
<comment type="catalytic activity">
    <reaction evidence="5">
        <text>queuosine 5'-phosphate + H2O = queuine + D-ribose 5-phosphate</text>
        <dbReference type="Rhea" id="RHEA:75387"/>
        <dbReference type="ChEBI" id="CHEBI:15377"/>
        <dbReference type="ChEBI" id="CHEBI:17433"/>
        <dbReference type="ChEBI" id="CHEBI:78346"/>
        <dbReference type="ChEBI" id="CHEBI:194371"/>
    </reaction>
    <physiologicalReaction direction="left-to-right" evidence="5">
        <dbReference type="Rhea" id="RHEA:75388"/>
    </physiologicalReaction>
</comment>
<sequence length="286" mass="33193">MNIEIFSESIKKLADQLSRCNLSFHRWNDRHLLDSNDVEEIAQFFFIGNSINYKFWYNSSQQKYKYKNYTGSAAMWASMKDKKKLINLESIASGNNIEMILDPLLPMRTERTKSLLEAGEVLLDSFSGSVLKLCDQAEWHAPTIVEIITEHFPMWKDQQRKIKFNKRAQLFVAMLHGKLGAESKIRDIDKLSCLADYQLPRVLRHFGVLNYSNKLTQTIDNEILICRDSDLEIEIRLATIEAMDLICDELKIKHNLRVSPIQLDYILWAQAKGISKPHHLTPTIAY</sequence>
<gene>
    <name evidence="6" type="ORF">J2Z28_002444</name>
</gene>
<evidence type="ECO:0000256" key="5">
    <source>
        <dbReference type="ARBA" id="ARBA00048204"/>
    </source>
</evidence>
<accession>A0ABS4RSG7</accession>
<evidence type="ECO:0000256" key="1">
    <source>
        <dbReference type="ARBA" id="ARBA00022801"/>
    </source>
</evidence>
<dbReference type="PANTHER" id="PTHR21314:SF0">
    <property type="entry name" value="QUEUOSINE 5'-PHOSPHATE N-GLYCOSYLASE_HYDROLASE"/>
    <property type="match status" value="1"/>
</dbReference>
<evidence type="ECO:0000313" key="7">
    <source>
        <dbReference type="Proteomes" id="UP000810207"/>
    </source>
</evidence>
<protein>
    <recommendedName>
        <fullName evidence="3">Queuosine 5'-phosphate N-glycosylase/hydrolase</fullName>
    </recommendedName>
    <alternativeName>
        <fullName evidence="4">Queuosine-nucleotide N-glycosylase/hydrolase</fullName>
    </alternativeName>
</protein>
<comment type="caution">
    <text evidence="6">The sequence shown here is derived from an EMBL/GenBank/DDBJ whole genome shotgun (WGS) entry which is preliminary data.</text>
</comment>
<dbReference type="RefSeq" id="WP_211082639.1">
    <property type="nucleotide sequence ID" value="NZ_JAGIKV010000007.1"/>
</dbReference>
<proteinExistence type="inferred from homology"/>
<keyword evidence="1" id="KW-0378">Hydrolase</keyword>
<evidence type="ECO:0000256" key="4">
    <source>
        <dbReference type="ARBA" id="ARBA00035393"/>
    </source>
</evidence>
<dbReference type="Pfam" id="PF10343">
    <property type="entry name" value="Q_salvage"/>
    <property type="match status" value="1"/>
</dbReference>
<comment type="similarity">
    <text evidence="2">Belongs to the QNG1 protein family.</text>
</comment>
<evidence type="ECO:0000313" key="6">
    <source>
        <dbReference type="EMBL" id="MBP2245826.1"/>
    </source>
</evidence>
<keyword evidence="7" id="KW-1185">Reference proteome</keyword>
<name>A0ABS4RSG7_PAEXY</name>
<dbReference type="PANTHER" id="PTHR21314">
    <property type="entry name" value="QUEUOSINE 5'-PHOSPHATE N-GLYCOSYLASE_HYDROLASE-RELATED"/>
    <property type="match status" value="1"/>
</dbReference>
<evidence type="ECO:0000256" key="2">
    <source>
        <dbReference type="ARBA" id="ARBA00035119"/>
    </source>
</evidence>
<evidence type="ECO:0000256" key="3">
    <source>
        <dbReference type="ARBA" id="ARBA00035306"/>
    </source>
</evidence>
<dbReference type="Proteomes" id="UP000810207">
    <property type="component" value="Unassembled WGS sequence"/>
</dbReference>